<evidence type="ECO:0000313" key="3">
    <source>
        <dbReference type="EMBL" id="CSC46783.1"/>
    </source>
</evidence>
<evidence type="ECO:0000256" key="1">
    <source>
        <dbReference type="SAM" id="Phobius"/>
    </source>
</evidence>
<proteinExistence type="predicted"/>
<protein>
    <submittedName>
        <fullName evidence="2">Uncharacterized protein</fullName>
    </submittedName>
</protein>
<name>A0A655XU41_VIBCL</name>
<evidence type="ECO:0000313" key="5">
    <source>
        <dbReference type="Proteomes" id="UP000046067"/>
    </source>
</evidence>
<gene>
    <name evidence="3" type="ORF">ERS013200_01480</name>
    <name evidence="2" type="ORF">ERS013201_02060</name>
</gene>
<dbReference type="AlphaFoldDB" id="A0A655XU41"/>
<organism evidence="2 5">
    <name type="scientific">Vibrio cholerae</name>
    <dbReference type="NCBI Taxonomy" id="666"/>
    <lineage>
        <taxon>Bacteria</taxon>
        <taxon>Pseudomonadati</taxon>
        <taxon>Pseudomonadota</taxon>
        <taxon>Gammaproteobacteria</taxon>
        <taxon>Vibrionales</taxon>
        <taxon>Vibrionaceae</taxon>
        <taxon>Vibrio</taxon>
    </lineage>
</organism>
<keyword evidence="1" id="KW-0472">Membrane</keyword>
<keyword evidence="1" id="KW-1133">Transmembrane helix</keyword>
<evidence type="ECO:0000313" key="4">
    <source>
        <dbReference type="Proteomes" id="UP000041770"/>
    </source>
</evidence>
<sequence>MIPFRKSTNDCISSFPVNELLCLLCLLCVRYINLFVTQMLILLSGKEWMRDAEHKNCLFVVQRAEYWRVW</sequence>
<keyword evidence="1" id="KW-0812">Transmembrane</keyword>
<feature type="transmembrane region" description="Helical" evidence="1">
    <location>
        <begin position="20"/>
        <end position="43"/>
    </location>
</feature>
<dbReference type="EMBL" id="CWQY01000007">
    <property type="protein sequence ID" value="CSC46783.1"/>
    <property type="molecule type" value="Genomic_DNA"/>
</dbReference>
<dbReference type="EMBL" id="CWQJ01000011">
    <property type="protein sequence ID" value="CSC20998.1"/>
    <property type="molecule type" value="Genomic_DNA"/>
</dbReference>
<dbReference type="Proteomes" id="UP000046067">
    <property type="component" value="Unassembled WGS sequence"/>
</dbReference>
<reference evidence="4 5" key="1">
    <citation type="submission" date="2015-07" db="EMBL/GenBank/DDBJ databases">
        <authorList>
            <consortium name="Pathogen Informatics"/>
        </authorList>
    </citation>
    <scope>NUCLEOTIDE SEQUENCE [LARGE SCALE GENOMIC DNA]</scope>
    <source>
        <strain evidence="3 4">A316</strain>
        <strain evidence="2 5">A325</strain>
    </source>
</reference>
<accession>A0A655XU41</accession>
<dbReference type="Proteomes" id="UP000041770">
    <property type="component" value="Unassembled WGS sequence"/>
</dbReference>
<evidence type="ECO:0000313" key="2">
    <source>
        <dbReference type="EMBL" id="CSC20998.1"/>
    </source>
</evidence>